<organism evidence="1 2">
    <name type="scientific">Vibrio campbellii (strain ATCC BAA-1116)</name>
    <dbReference type="NCBI Taxonomy" id="2902295"/>
    <lineage>
        <taxon>Bacteria</taxon>
        <taxon>Pseudomonadati</taxon>
        <taxon>Pseudomonadota</taxon>
        <taxon>Gammaproteobacteria</taxon>
        <taxon>Vibrionales</taxon>
        <taxon>Vibrionaceae</taxon>
        <taxon>Vibrio</taxon>
    </lineage>
</organism>
<gene>
    <name evidence="1" type="ordered locus">VIBHAR_05541</name>
</gene>
<evidence type="ECO:0000313" key="2">
    <source>
        <dbReference type="Proteomes" id="UP000008152"/>
    </source>
</evidence>
<dbReference type="Proteomes" id="UP000008152">
    <property type="component" value="Chromosome II"/>
</dbReference>
<sequence>MAIISHYATDSISLEYSLFSQAVSGRLVIWRMVYRRCYAYSFGIALLNLWHRVIGRC</sequence>
<dbReference type="PATRIC" id="fig|338187.36.peg.4424"/>
<proteinExistence type="predicted"/>
<name>A7N4A2_VIBC1</name>
<evidence type="ECO:0000313" key="1">
    <source>
        <dbReference type="EMBL" id="ABU73445.1"/>
    </source>
</evidence>
<dbReference type="AlphaFoldDB" id="A7N4A2"/>
<protein>
    <submittedName>
        <fullName evidence="1">Uncharacterized protein</fullName>
    </submittedName>
</protein>
<reference evidence="1 2" key="1">
    <citation type="submission" date="2007-08" db="EMBL/GenBank/DDBJ databases">
        <authorList>
            <consortium name="The Vibrio harveyi Genome Sequencing Project"/>
            <person name="Bassler B."/>
            <person name="Clifton S.W."/>
            <person name="Fulton L."/>
            <person name="Delehaunty K."/>
            <person name="Fronick C."/>
            <person name="Harrison M."/>
            <person name="Markivic C."/>
            <person name="Fulton R."/>
            <person name="Tin-Wollam A.-M."/>
            <person name="Shah N."/>
            <person name="Pepin K."/>
            <person name="Nash W."/>
            <person name="Thiruvilangam P."/>
            <person name="Bhonagiri V."/>
            <person name="Waters C."/>
            <person name="Tu K.C."/>
            <person name="Irgon J."/>
            <person name="Wilson R.K."/>
        </authorList>
    </citation>
    <scope>NUCLEOTIDE SEQUENCE [LARGE SCALE GENOMIC DNA]</scope>
    <source>
        <strain evidence="2">ATCC BAA-1116 / BB120</strain>
    </source>
</reference>
<dbReference type="EMBL" id="CP000790">
    <property type="protein sequence ID" value="ABU73445.1"/>
    <property type="molecule type" value="Genomic_DNA"/>
</dbReference>
<dbReference type="KEGG" id="vha:VIBHAR_05541"/>
<accession>A7N4A2</accession>